<dbReference type="Gene3D" id="3.40.630.30">
    <property type="match status" value="1"/>
</dbReference>
<dbReference type="EMBL" id="CM001555">
    <property type="protein sequence ID" value="EJG07023.1"/>
    <property type="molecule type" value="Genomic_DNA"/>
</dbReference>
<dbReference type="HOGENOM" id="CLU_013985_4_4_2"/>
<proteinExistence type="predicted"/>
<evidence type="ECO:0000259" key="3">
    <source>
        <dbReference type="PROSITE" id="PS51186"/>
    </source>
</evidence>
<dbReference type="PROSITE" id="PS51186">
    <property type="entry name" value="GNAT"/>
    <property type="match status" value="1"/>
</dbReference>
<dbReference type="Pfam" id="PF00583">
    <property type="entry name" value="Acetyltransf_1"/>
    <property type="match status" value="1"/>
</dbReference>
<evidence type="ECO:0000313" key="4">
    <source>
        <dbReference type="EMBL" id="EJG07023.1"/>
    </source>
</evidence>
<evidence type="ECO:0000313" key="5">
    <source>
        <dbReference type="Proteomes" id="UP000005095"/>
    </source>
</evidence>
<dbReference type="SUPFAM" id="SSF55729">
    <property type="entry name" value="Acyl-CoA N-acyltransferases (Nat)"/>
    <property type="match status" value="1"/>
</dbReference>
<dbReference type="GO" id="GO:0016747">
    <property type="term" value="F:acyltransferase activity, transferring groups other than amino-acyl groups"/>
    <property type="evidence" value="ECO:0007669"/>
    <property type="project" value="InterPro"/>
</dbReference>
<dbReference type="CDD" id="cd04301">
    <property type="entry name" value="NAT_SF"/>
    <property type="match status" value="1"/>
</dbReference>
<organism evidence="4 5">
    <name type="scientific">Methanofollis liminatans DSM 4140</name>
    <dbReference type="NCBI Taxonomy" id="28892"/>
    <lineage>
        <taxon>Archaea</taxon>
        <taxon>Methanobacteriati</taxon>
        <taxon>Methanobacteriota</taxon>
        <taxon>Stenosarchaea group</taxon>
        <taxon>Methanomicrobia</taxon>
        <taxon>Methanomicrobiales</taxon>
        <taxon>Methanomicrobiaceae</taxon>
        <taxon>Methanofollis</taxon>
    </lineage>
</organism>
<dbReference type="AlphaFoldDB" id="J1AQ17"/>
<name>J1AQ17_9EURY</name>
<evidence type="ECO:0000256" key="2">
    <source>
        <dbReference type="ARBA" id="ARBA00023315"/>
    </source>
</evidence>
<feature type="domain" description="N-acetyltransferase" evidence="3">
    <location>
        <begin position="17"/>
        <end position="177"/>
    </location>
</feature>
<dbReference type="Proteomes" id="UP000005095">
    <property type="component" value="Chromosome"/>
</dbReference>
<dbReference type="STRING" id="28892.Metli_1066"/>
<keyword evidence="2" id="KW-0012">Acyltransferase</keyword>
<dbReference type="PANTHER" id="PTHR43072">
    <property type="entry name" value="N-ACETYLTRANSFERASE"/>
    <property type="match status" value="1"/>
</dbReference>
<evidence type="ECO:0000256" key="1">
    <source>
        <dbReference type="ARBA" id="ARBA00022679"/>
    </source>
</evidence>
<dbReference type="InterPro" id="IPR016181">
    <property type="entry name" value="Acyl_CoA_acyltransferase"/>
</dbReference>
<keyword evidence="1 4" id="KW-0808">Transferase</keyword>
<dbReference type="RefSeq" id="WP_004038628.1">
    <property type="nucleotide sequence ID" value="NZ_CM001555.1"/>
</dbReference>
<gene>
    <name evidence="4" type="ORF">Metli_1066</name>
</gene>
<dbReference type="InterPro" id="IPR000182">
    <property type="entry name" value="GNAT_dom"/>
</dbReference>
<accession>J1AQ17</accession>
<sequence length="177" mass="19514">MDTMEHDRKSTVIADGYTLGPIEDADGGAVIDLFNYYIENTFAAYPERPVPYEFFGLLRAASKGYPTAALKDGDGKLGGFGMLRAHSPLPAFARTAEITYFIRPDLTGRGFGSAMLSYLEAEGRKQGVSCILAGISSKNDGSIRFHARHGFVEVGRFRNVGEKWGTLFDTLWMEKEI</sequence>
<keyword evidence="5" id="KW-1185">Reference proteome</keyword>
<reference evidence="4 5" key="1">
    <citation type="submission" date="2011-08" db="EMBL/GenBank/DDBJ databases">
        <title>The complete genome of Methanofollis liminatans DSM 4140.</title>
        <authorList>
            <consortium name="US DOE Joint Genome Institute (JGI-PGF)"/>
            <person name="Lucas S."/>
            <person name="Han J."/>
            <person name="Lapidus A."/>
            <person name="Bruce D."/>
            <person name="Goodwin L."/>
            <person name="Pitluck S."/>
            <person name="Peters L."/>
            <person name="Kyrpides N."/>
            <person name="Mavromatis K."/>
            <person name="Ivanova N."/>
            <person name="Mikhailova N."/>
            <person name="Lu M."/>
            <person name="Detter J.C."/>
            <person name="Tapia R."/>
            <person name="Han C."/>
            <person name="Land M."/>
            <person name="Hauser L."/>
            <person name="Markowitz V."/>
            <person name="Cheng J.-F."/>
            <person name="Hugenholtz P."/>
            <person name="Woyke T."/>
            <person name="Wu D."/>
            <person name="Spring S."/>
            <person name="Schuler E."/>
            <person name="Brambilla E."/>
            <person name="Klenk H.-P."/>
            <person name="Eisen J.A."/>
        </authorList>
    </citation>
    <scope>NUCLEOTIDE SEQUENCE [LARGE SCALE GENOMIC DNA]</scope>
    <source>
        <strain evidence="4 5">DSM 4140</strain>
    </source>
</reference>
<protein>
    <submittedName>
        <fullName evidence="4">GCN5-related N-acetyltransferase</fullName>
    </submittedName>
</protein>
<dbReference type="PANTHER" id="PTHR43072:SF23">
    <property type="entry name" value="UPF0039 PROTEIN C11D3.02C"/>
    <property type="match status" value="1"/>
</dbReference>